<evidence type="ECO:0000259" key="2">
    <source>
        <dbReference type="PROSITE" id="PS50926"/>
    </source>
</evidence>
<dbReference type="InterPro" id="IPR002792">
    <property type="entry name" value="TRAM_dom"/>
</dbReference>
<dbReference type="RefSeq" id="WP_188879993.1">
    <property type="nucleotide sequence ID" value="NZ_BMOQ01000010.1"/>
</dbReference>
<evidence type="ECO:0000313" key="4">
    <source>
        <dbReference type="Proteomes" id="UP000608850"/>
    </source>
</evidence>
<gene>
    <name evidence="3" type="ORF">GCM10009021_29800</name>
</gene>
<accession>A0A830GFE3</accession>
<dbReference type="AlphaFoldDB" id="A0A830GFE3"/>
<name>A0A830GFE3_9EURY</name>
<reference evidence="3 4" key="1">
    <citation type="journal article" date="2019" name="Int. J. Syst. Evol. Microbiol.">
        <title>The Global Catalogue of Microorganisms (GCM) 10K type strain sequencing project: providing services to taxonomists for standard genome sequencing and annotation.</title>
        <authorList>
            <consortium name="The Broad Institute Genomics Platform"/>
            <consortium name="The Broad Institute Genome Sequencing Center for Infectious Disease"/>
            <person name="Wu L."/>
            <person name="Ma J."/>
        </authorList>
    </citation>
    <scope>NUCLEOTIDE SEQUENCE [LARGE SCALE GENOMIC DNA]</scope>
    <source>
        <strain evidence="3 4">JCM 16331</strain>
    </source>
</reference>
<keyword evidence="4" id="KW-1185">Reference proteome</keyword>
<proteinExistence type="predicted"/>
<evidence type="ECO:0000313" key="3">
    <source>
        <dbReference type="EMBL" id="GGN25766.1"/>
    </source>
</evidence>
<dbReference type="EMBL" id="BMOQ01000010">
    <property type="protein sequence ID" value="GGN25766.1"/>
    <property type="molecule type" value="Genomic_DNA"/>
</dbReference>
<protein>
    <submittedName>
        <fullName evidence="3">Deoxyribonuclease</fullName>
    </submittedName>
</protein>
<comment type="caution">
    <text evidence="3">The sequence shown here is derived from an EMBL/GenBank/DDBJ whole genome shotgun (WGS) entry which is preliminary data.</text>
</comment>
<dbReference type="Pfam" id="PF01938">
    <property type="entry name" value="TRAM"/>
    <property type="match status" value="1"/>
</dbReference>
<dbReference type="OrthoDB" id="28569at2157"/>
<sequence>MVEVPESLQSLFSATVEKRGETYTLEVPQAEVDHGTISAGETYRIGVLTQRHSSTETADERTAQEQLAPSERKSGPPTPPVTEGELRDVTIETVGDQGDGIAKVERGYVVIIPGAQPGDEPTVEIDQVQENVAFASVVDTGPQSL</sequence>
<feature type="domain" description="TRAM" evidence="2">
    <location>
        <begin position="80"/>
        <end position="139"/>
    </location>
</feature>
<organism evidence="3 4">
    <name type="scientific">Halarchaeum nitratireducens</name>
    <dbReference type="NCBI Taxonomy" id="489913"/>
    <lineage>
        <taxon>Archaea</taxon>
        <taxon>Methanobacteriati</taxon>
        <taxon>Methanobacteriota</taxon>
        <taxon>Stenosarchaea group</taxon>
        <taxon>Halobacteria</taxon>
        <taxon>Halobacteriales</taxon>
        <taxon>Halobacteriaceae</taxon>
    </lineage>
</organism>
<evidence type="ECO:0000256" key="1">
    <source>
        <dbReference type="SAM" id="MobiDB-lite"/>
    </source>
</evidence>
<dbReference type="InterPro" id="IPR012340">
    <property type="entry name" value="NA-bd_OB-fold"/>
</dbReference>
<dbReference type="Gene3D" id="2.40.50.140">
    <property type="entry name" value="Nucleic acid-binding proteins"/>
    <property type="match status" value="1"/>
</dbReference>
<dbReference type="Proteomes" id="UP000608850">
    <property type="component" value="Unassembled WGS sequence"/>
</dbReference>
<feature type="region of interest" description="Disordered" evidence="1">
    <location>
        <begin position="50"/>
        <end position="98"/>
    </location>
</feature>
<dbReference type="SUPFAM" id="SSF50249">
    <property type="entry name" value="Nucleic acid-binding proteins"/>
    <property type="match status" value="1"/>
</dbReference>
<dbReference type="PROSITE" id="PS50926">
    <property type="entry name" value="TRAM"/>
    <property type="match status" value="1"/>
</dbReference>